<protein>
    <submittedName>
        <fullName evidence="2">Uncharacterized protein</fullName>
    </submittedName>
</protein>
<gene>
    <name evidence="2" type="ORF">PAC_09411</name>
</gene>
<dbReference type="PANTHER" id="PTHR40069:SF1">
    <property type="entry name" value="YWBE PROTEIN"/>
    <property type="match status" value="1"/>
</dbReference>
<evidence type="ECO:0000313" key="2">
    <source>
        <dbReference type="EMBL" id="CZR59519.1"/>
    </source>
</evidence>
<evidence type="ECO:0000256" key="1">
    <source>
        <dbReference type="SAM" id="MobiDB-lite"/>
    </source>
</evidence>
<feature type="region of interest" description="Disordered" evidence="1">
    <location>
        <begin position="175"/>
        <end position="207"/>
    </location>
</feature>
<dbReference type="NCBIfam" id="TIGR03833">
    <property type="entry name" value="YwbE family protein"/>
    <property type="match status" value="1"/>
</dbReference>
<accession>A0A1L7X3B9</accession>
<feature type="region of interest" description="Disordered" evidence="1">
    <location>
        <begin position="1"/>
        <end position="46"/>
    </location>
</feature>
<dbReference type="PANTHER" id="PTHR40069">
    <property type="entry name" value="YWBE PROTEIN"/>
    <property type="match status" value="1"/>
</dbReference>
<dbReference type="InterPro" id="IPR019240">
    <property type="entry name" value="DUF2196"/>
</dbReference>
<sequence>MSARHANKANRQEQTQPSRGGRGRGRGRPRGGFGGSDSGPLSYGPVPSIREVVIGAPVSIVLKVDQPTGRQVQGIVAELLTRGDHPRGIKVRLQDGRVGRVQKMVSEDEAKAGSAGLSGLGRNGENGMDETRVGTATAESINSVSRPRYSDFRTDGGEEPGREEVNLLDFVVRKGQKKGKGRKPNGTTDERQEHEEAEEQLDESLGGLTLSAQTVTCPVCGEFEGDEAAVAHHVDAHFA</sequence>
<organism evidence="2 3">
    <name type="scientific">Phialocephala subalpina</name>
    <dbReference type="NCBI Taxonomy" id="576137"/>
    <lineage>
        <taxon>Eukaryota</taxon>
        <taxon>Fungi</taxon>
        <taxon>Dikarya</taxon>
        <taxon>Ascomycota</taxon>
        <taxon>Pezizomycotina</taxon>
        <taxon>Leotiomycetes</taxon>
        <taxon>Helotiales</taxon>
        <taxon>Mollisiaceae</taxon>
        <taxon>Phialocephala</taxon>
        <taxon>Phialocephala fortinii species complex</taxon>
    </lineage>
</organism>
<reference evidence="2 3" key="1">
    <citation type="submission" date="2016-03" db="EMBL/GenBank/DDBJ databases">
        <authorList>
            <person name="Ploux O."/>
        </authorList>
    </citation>
    <scope>NUCLEOTIDE SEQUENCE [LARGE SCALE GENOMIC DNA]</scope>
    <source>
        <strain evidence="2 3">UAMH 11012</strain>
    </source>
</reference>
<name>A0A1L7X3B9_9HELO</name>
<dbReference type="Proteomes" id="UP000184330">
    <property type="component" value="Unassembled WGS sequence"/>
</dbReference>
<evidence type="ECO:0000313" key="3">
    <source>
        <dbReference type="Proteomes" id="UP000184330"/>
    </source>
</evidence>
<dbReference type="Pfam" id="PF09962">
    <property type="entry name" value="DUF2196"/>
    <property type="match status" value="1"/>
</dbReference>
<dbReference type="OrthoDB" id="20105at2759"/>
<keyword evidence="3" id="KW-1185">Reference proteome</keyword>
<dbReference type="AlphaFoldDB" id="A0A1L7X3B9"/>
<dbReference type="EMBL" id="FJOG01000014">
    <property type="protein sequence ID" value="CZR59519.1"/>
    <property type="molecule type" value="Genomic_DNA"/>
</dbReference>
<proteinExistence type="predicted"/>
<feature type="region of interest" description="Disordered" evidence="1">
    <location>
        <begin position="107"/>
        <end position="130"/>
    </location>
</feature>